<organism evidence="1 2">
    <name type="scientific">Cetraspora pellucida</name>
    <dbReference type="NCBI Taxonomy" id="1433469"/>
    <lineage>
        <taxon>Eukaryota</taxon>
        <taxon>Fungi</taxon>
        <taxon>Fungi incertae sedis</taxon>
        <taxon>Mucoromycota</taxon>
        <taxon>Glomeromycotina</taxon>
        <taxon>Glomeromycetes</taxon>
        <taxon>Diversisporales</taxon>
        <taxon>Gigasporaceae</taxon>
        <taxon>Cetraspora</taxon>
    </lineage>
</organism>
<comment type="caution">
    <text evidence="1">The sequence shown here is derived from an EMBL/GenBank/DDBJ whole genome shotgun (WGS) entry which is preliminary data.</text>
</comment>
<reference evidence="1" key="1">
    <citation type="submission" date="2021-06" db="EMBL/GenBank/DDBJ databases">
        <authorList>
            <person name="Kallberg Y."/>
            <person name="Tangrot J."/>
            <person name="Rosling A."/>
        </authorList>
    </citation>
    <scope>NUCLEOTIDE SEQUENCE</scope>
    <source>
        <strain evidence="1">28 12/20/2015</strain>
    </source>
</reference>
<protein>
    <submittedName>
        <fullName evidence="1">13679_t:CDS:1</fullName>
    </submittedName>
</protein>
<name>A0ACA9PUA3_9GLOM</name>
<feature type="non-terminal residue" evidence="1">
    <location>
        <position position="1"/>
    </location>
</feature>
<evidence type="ECO:0000313" key="2">
    <source>
        <dbReference type="Proteomes" id="UP000789366"/>
    </source>
</evidence>
<dbReference type="Proteomes" id="UP000789366">
    <property type="component" value="Unassembled WGS sequence"/>
</dbReference>
<sequence length="406" mass="46018">PDCTKFTISNANNDVNQPNSQIFMTTHDTFPTADGNYPPAQRQSVNEFKDYINEKYLSAPEAAWRIFRYHVTSPNPPVQALLIHLPNSNISQPIEPLFDNLKYTEYYEQYIQYPFNQHINENIFLEQEQNNVLRKIVRKWSTSKVTRVVLITPKAEAACNMCLFTVKNKSILAMKEAIDNFYTPAQLCFLFVQLILDSILAVDLCQKYNTKLSKDFKEQFQNNQYLATNATLQQIALMITEHDQSLVEKSHSQMIIEQATLYDKVVFHILYESENESVLTTKFLIFLDGKAAPKTSASKMLASKPLAPKPLVANPLPSETLPPVIHPSPLSNLTNNLLLQQRQFPTTQLQVDSLNELTSKYNELLSLNISRDQENSLPLDPIAINPSSATISTVSHDPTSAFVTSS</sequence>
<keyword evidence="2" id="KW-1185">Reference proteome</keyword>
<proteinExistence type="predicted"/>
<dbReference type="EMBL" id="CAJVPW010030343">
    <property type="protein sequence ID" value="CAG8723754.1"/>
    <property type="molecule type" value="Genomic_DNA"/>
</dbReference>
<feature type="non-terminal residue" evidence="1">
    <location>
        <position position="406"/>
    </location>
</feature>
<accession>A0ACA9PUA3</accession>
<evidence type="ECO:0000313" key="1">
    <source>
        <dbReference type="EMBL" id="CAG8723754.1"/>
    </source>
</evidence>
<gene>
    <name evidence="1" type="ORF">SPELUC_LOCUS12612</name>
</gene>